<dbReference type="InterPro" id="IPR036691">
    <property type="entry name" value="Endo/exonu/phosph_ase_sf"/>
</dbReference>
<organism evidence="1 2">
    <name type="scientific">Mesomycoplasma molare</name>
    <dbReference type="NCBI Taxonomy" id="171288"/>
    <lineage>
        <taxon>Bacteria</taxon>
        <taxon>Bacillati</taxon>
        <taxon>Mycoplasmatota</taxon>
        <taxon>Mycoplasmoidales</taxon>
        <taxon>Metamycoplasmataceae</taxon>
        <taxon>Mesomycoplasma</taxon>
    </lineage>
</organism>
<dbReference type="RefSeq" id="WP_027123429.1">
    <property type="nucleotide sequence ID" value="NZ_CP103423.1"/>
</dbReference>
<keyword evidence="1" id="KW-0255">Endonuclease</keyword>
<protein>
    <submittedName>
        <fullName evidence="1">Endonuclease/exonuclease/phosphatase family protein</fullName>
    </submittedName>
</protein>
<keyword evidence="1" id="KW-0378">Hydrolase</keyword>
<proteinExistence type="predicted"/>
<keyword evidence="2" id="KW-1185">Reference proteome</keyword>
<evidence type="ECO:0000313" key="2">
    <source>
        <dbReference type="Proteomes" id="UP001058364"/>
    </source>
</evidence>
<reference evidence="1" key="1">
    <citation type="submission" date="2022-08" db="EMBL/GenBank/DDBJ databases">
        <title>Complete genome sequence of Mycoplasma molare type strain H 542.</title>
        <authorList>
            <person name="Spergser J."/>
        </authorList>
    </citation>
    <scope>NUCLEOTIDE SEQUENCE</scope>
    <source>
        <strain evidence="1">H 542</strain>
    </source>
</reference>
<dbReference type="Gene3D" id="3.60.10.10">
    <property type="entry name" value="Endonuclease/exonuclease/phosphatase"/>
    <property type="match status" value="1"/>
</dbReference>
<dbReference type="PANTHER" id="PTHR11371:SF31">
    <property type="entry name" value="EXTRACELLULAR NUCLEASE"/>
    <property type="match status" value="1"/>
</dbReference>
<dbReference type="NCBIfam" id="NF045851">
    <property type="entry name" value="mem_nucl_MnuA"/>
    <property type="match status" value="1"/>
</dbReference>
<dbReference type="GO" id="GO:0004519">
    <property type="term" value="F:endonuclease activity"/>
    <property type="evidence" value="ECO:0007669"/>
    <property type="project" value="UniProtKB-KW"/>
</dbReference>
<keyword evidence="1" id="KW-0540">Nuclease</keyword>
<dbReference type="PROSITE" id="PS51257">
    <property type="entry name" value="PROKAR_LIPOPROTEIN"/>
    <property type="match status" value="1"/>
</dbReference>
<dbReference type="PANTHER" id="PTHR11371">
    <property type="entry name" value="DEOXYRIBONUCLEASE"/>
    <property type="match status" value="1"/>
</dbReference>
<gene>
    <name evidence="1" type="ORF">NX772_00855</name>
</gene>
<sequence>MFKKRIFKNLLCFSNLVTIGSLFISCGNKRVETQKEDIKENSDINKDKTEEKEVKSTLTNIENFSLIRIGHWNVLNQTGKSEWKNEAIAKIVQSQNMSLVGLTEITIDDETKEKAVSEIIKKLKEYEPNADWSYILSPKLFGKGRESQQEYIGIIYKNKLLEPIPFAGYNQNKNIYMGIPYENPEFISEFSGKKIVYARPPFGAKFRVKNDKKNDFTVIFSHFDSPSNSASKGEGKASGFSGQGEFEVSEALQLVEVLKWFDEKDETNDDIFFMGDTNIKTKNGAKAFAPSLKKGYKTLIDWDLKTSLGKRKKWSEPYDKMIYKGDIETSKADRFDIFKVFENGILNEKEWKNKLEQDGKNPKNDTLLDWVNKISDHTMTYVDLNVFNEDVDE</sequence>
<dbReference type="EMBL" id="CP103423">
    <property type="protein sequence ID" value="UWD34364.1"/>
    <property type="molecule type" value="Genomic_DNA"/>
</dbReference>
<name>A0ABY5TVK0_9BACT</name>
<accession>A0ABY5TVK0</accession>
<dbReference type="SUPFAM" id="SSF56219">
    <property type="entry name" value="DNase I-like"/>
    <property type="match status" value="1"/>
</dbReference>
<evidence type="ECO:0000313" key="1">
    <source>
        <dbReference type="EMBL" id="UWD34364.1"/>
    </source>
</evidence>
<dbReference type="Proteomes" id="UP001058364">
    <property type="component" value="Chromosome"/>
</dbReference>
<dbReference type="CDD" id="cd10283">
    <property type="entry name" value="MnuA_DNase1-like"/>
    <property type="match status" value="1"/>
</dbReference>